<organism evidence="1">
    <name type="scientific">Euplotes crassus</name>
    <dbReference type="NCBI Taxonomy" id="5936"/>
    <lineage>
        <taxon>Eukaryota</taxon>
        <taxon>Sar</taxon>
        <taxon>Alveolata</taxon>
        <taxon>Ciliophora</taxon>
        <taxon>Intramacronucleata</taxon>
        <taxon>Spirotrichea</taxon>
        <taxon>Hypotrichia</taxon>
        <taxon>Euplotida</taxon>
        <taxon>Euplotidae</taxon>
        <taxon>Moneuplotes</taxon>
    </lineage>
</organism>
<name>A0A7S3NXY7_EUPCR</name>
<sequence>MPRISAKSKRQSALKRWKTTNEKEILESYFELDNNWGKKTINYVKDLVELSEEQIYKWGYEKRKISTSCKDKRLSATAQISKIEENFLNKSLDYNSIVSDLFPESEVENEKLTKEEKAKYDQLRDQILKKSADLKNMSELDQILLERLPVPKISLNKKAPSCRKSTIDEHSTLNEGFVREEVAKRCQEEPVHSFFESQLENSRILNQGEEYQFPKIDSNEYDYFRMEENVNFGELPNGIFNSSNIFGDESQNRLFQL</sequence>
<proteinExistence type="predicted"/>
<reference evidence="1" key="1">
    <citation type="submission" date="2021-01" db="EMBL/GenBank/DDBJ databases">
        <authorList>
            <person name="Corre E."/>
            <person name="Pelletier E."/>
            <person name="Niang G."/>
            <person name="Scheremetjew M."/>
            <person name="Finn R."/>
            <person name="Kale V."/>
            <person name="Holt S."/>
            <person name="Cochrane G."/>
            <person name="Meng A."/>
            <person name="Brown T."/>
            <person name="Cohen L."/>
        </authorList>
    </citation>
    <scope>NUCLEOTIDE SEQUENCE</scope>
    <source>
        <strain evidence="1">CT5</strain>
    </source>
</reference>
<dbReference type="EMBL" id="HBIK01035760">
    <property type="protein sequence ID" value="CAE0391811.1"/>
    <property type="molecule type" value="Transcribed_RNA"/>
</dbReference>
<dbReference type="AlphaFoldDB" id="A0A7S3NXY7"/>
<protein>
    <submittedName>
        <fullName evidence="1">Uncharacterized protein</fullName>
    </submittedName>
</protein>
<accession>A0A7S3NXY7</accession>
<evidence type="ECO:0000313" key="1">
    <source>
        <dbReference type="EMBL" id="CAE0391811.1"/>
    </source>
</evidence>
<gene>
    <name evidence="1" type="ORF">ECRA1380_LOCUS16787</name>
</gene>